<evidence type="ECO:0000313" key="2">
    <source>
        <dbReference type="EMBL" id="EEN68096.1"/>
    </source>
</evidence>
<feature type="non-terminal residue" evidence="2">
    <location>
        <position position="1"/>
    </location>
</feature>
<dbReference type="InterPro" id="IPR016186">
    <property type="entry name" value="C-type_lectin-like/link_sf"/>
</dbReference>
<organism>
    <name type="scientific">Branchiostoma floridae</name>
    <name type="common">Florida lancelet</name>
    <name type="synonym">Amphioxus</name>
    <dbReference type="NCBI Taxonomy" id="7739"/>
    <lineage>
        <taxon>Eukaryota</taxon>
        <taxon>Metazoa</taxon>
        <taxon>Chordata</taxon>
        <taxon>Cephalochordata</taxon>
        <taxon>Leptocardii</taxon>
        <taxon>Amphioxiformes</taxon>
        <taxon>Branchiostomatidae</taxon>
        <taxon>Branchiostoma</taxon>
    </lineage>
</organism>
<dbReference type="EMBL" id="GG666468">
    <property type="protein sequence ID" value="EEN68096.1"/>
    <property type="molecule type" value="Genomic_DNA"/>
</dbReference>
<protein>
    <recommendedName>
        <fullName evidence="1">C-type lectin domain-containing protein</fullName>
    </recommendedName>
</protein>
<dbReference type="InParanoid" id="C3XVH0"/>
<name>C3XVH0_BRAFL</name>
<gene>
    <name evidence="2" type="ORF">BRAFLDRAFT_246593</name>
</gene>
<dbReference type="SUPFAM" id="SSF56436">
    <property type="entry name" value="C-type lectin-like"/>
    <property type="match status" value="1"/>
</dbReference>
<proteinExistence type="predicted"/>
<dbReference type="AlphaFoldDB" id="C3XVH0"/>
<dbReference type="InterPro" id="IPR001304">
    <property type="entry name" value="C-type_lectin-like"/>
</dbReference>
<sequence length="103" mass="11480">IVPPALSPQCQSGWRRYNNHCYKPMTDEVGWSTASSRCKQHGAILAAVKDRGENNFIAGLISNESGMVPSFWLGLYKESGQWKWTDGSRVDYTNWAQGEPNGS</sequence>
<dbReference type="Pfam" id="PF00059">
    <property type="entry name" value="Lectin_C"/>
    <property type="match status" value="1"/>
</dbReference>
<feature type="non-terminal residue" evidence="2">
    <location>
        <position position="103"/>
    </location>
</feature>
<accession>C3XVH0</accession>
<dbReference type="FunFam" id="3.10.100.10:FF:000094">
    <property type="entry name" value="Uncharacterized protein"/>
    <property type="match status" value="1"/>
</dbReference>
<dbReference type="eggNOG" id="KOG4297">
    <property type="taxonomic scope" value="Eukaryota"/>
</dbReference>
<dbReference type="InterPro" id="IPR016187">
    <property type="entry name" value="CTDL_fold"/>
</dbReference>
<dbReference type="SMART" id="SM00034">
    <property type="entry name" value="CLECT"/>
    <property type="match status" value="1"/>
</dbReference>
<dbReference type="Gene3D" id="3.10.100.10">
    <property type="entry name" value="Mannose-Binding Protein A, subunit A"/>
    <property type="match status" value="1"/>
</dbReference>
<dbReference type="PANTHER" id="PTHR22803">
    <property type="entry name" value="MANNOSE, PHOSPHOLIPASE, LECTIN RECEPTOR RELATED"/>
    <property type="match status" value="1"/>
</dbReference>
<feature type="domain" description="C-type lectin" evidence="1">
    <location>
        <begin position="17"/>
        <end position="103"/>
    </location>
</feature>
<dbReference type="PROSITE" id="PS50041">
    <property type="entry name" value="C_TYPE_LECTIN_2"/>
    <property type="match status" value="1"/>
</dbReference>
<reference evidence="2" key="1">
    <citation type="journal article" date="2008" name="Nature">
        <title>The amphioxus genome and the evolution of the chordate karyotype.</title>
        <authorList>
            <consortium name="US DOE Joint Genome Institute (JGI-PGF)"/>
            <person name="Putnam N.H."/>
            <person name="Butts T."/>
            <person name="Ferrier D.E.K."/>
            <person name="Furlong R.F."/>
            <person name="Hellsten U."/>
            <person name="Kawashima T."/>
            <person name="Robinson-Rechavi M."/>
            <person name="Shoguchi E."/>
            <person name="Terry A."/>
            <person name="Yu J.-K."/>
            <person name="Benito-Gutierrez E.L."/>
            <person name="Dubchak I."/>
            <person name="Garcia-Fernandez J."/>
            <person name="Gibson-Brown J.J."/>
            <person name="Grigoriev I.V."/>
            <person name="Horton A.C."/>
            <person name="de Jong P.J."/>
            <person name="Jurka J."/>
            <person name="Kapitonov V.V."/>
            <person name="Kohara Y."/>
            <person name="Kuroki Y."/>
            <person name="Lindquist E."/>
            <person name="Lucas S."/>
            <person name="Osoegawa K."/>
            <person name="Pennacchio L.A."/>
            <person name="Salamov A.A."/>
            <person name="Satou Y."/>
            <person name="Sauka-Spengler T."/>
            <person name="Schmutz J."/>
            <person name="Shin-I T."/>
            <person name="Toyoda A."/>
            <person name="Bronner-Fraser M."/>
            <person name="Fujiyama A."/>
            <person name="Holland L.Z."/>
            <person name="Holland P.W.H."/>
            <person name="Satoh N."/>
            <person name="Rokhsar D.S."/>
        </authorList>
    </citation>
    <scope>NUCLEOTIDE SEQUENCE [LARGE SCALE GENOMIC DNA]</scope>
    <source>
        <strain evidence="2">S238N-H82</strain>
        <tissue evidence="2">Testes</tissue>
    </source>
</reference>
<dbReference type="InterPro" id="IPR050111">
    <property type="entry name" value="C-type_lectin/snaclec_domain"/>
</dbReference>
<dbReference type="CDD" id="cd00037">
    <property type="entry name" value="CLECT"/>
    <property type="match status" value="1"/>
</dbReference>
<evidence type="ECO:0000259" key="1">
    <source>
        <dbReference type="PROSITE" id="PS50041"/>
    </source>
</evidence>